<dbReference type="Proteomes" id="UP000563094">
    <property type="component" value="Unassembled WGS sequence"/>
</dbReference>
<protein>
    <submittedName>
        <fullName evidence="1">Uncharacterized protein YbaR (Trm112 family)</fullName>
    </submittedName>
</protein>
<comment type="caution">
    <text evidence="1">The sequence shown here is derived from an EMBL/GenBank/DDBJ whole genome shotgun (WGS) entry which is preliminary data.</text>
</comment>
<accession>A0A839GTC1</accession>
<dbReference type="AlphaFoldDB" id="A0A839GTC1"/>
<reference evidence="1 2" key="1">
    <citation type="submission" date="2020-08" db="EMBL/GenBank/DDBJ databases">
        <title>Genomic Encyclopedia of Type Strains, Phase IV (KMG-IV): sequencing the most valuable type-strain genomes for metagenomic binning, comparative biology and taxonomic classification.</title>
        <authorList>
            <person name="Goeker M."/>
        </authorList>
    </citation>
    <scope>NUCLEOTIDE SEQUENCE [LARGE SCALE GENOMIC DNA]</scope>
    <source>
        <strain evidence="1 2">DSM 29854</strain>
    </source>
</reference>
<dbReference type="Gene3D" id="2.20.25.10">
    <property type="match status" value="1"/>
</dbReference>
<evidence type="ECO:0000313" key="1">
    <source>
        <dbReference type="EMBL" id="MBA9077658.1"/>
    </source>
</evidence>
<dbReference type="Pfam" id="PF03966">
    <property type="entry name" value="Trm112p"/>
    <property type="match status" value="1"/>
</dbReference>
<keyword evidence="2" id="KW-1185">Reference proteome</keyword>
<dbReference type="SUPFAM" id="SSF158997">
    <property type="entry name" value="Trm112p-like"/>
    <property type="match status" value="1"/>
</dbReference>
<sequence>MRLETIKKLCCPFDKADIELTTITQDPSGNILEGFFTCSECSRLYPIVKGIPIMSPDEYREINLEKPLLAKWQQHLQGKTFENFRLVPQKGEKDKFIG</sequence>
<dbReference type="EMBL" id="JACJIQ010000008">
    <property type="protein sequence ID" value="MBA9077658.1"/>
    <property type="molecule type" value="Genomic_DNA"/>
</dbReference>
<organism evidence="1 2">
    <name type="scientific">Rufibacter quisquiliarum</name>
    <dbReference type="NCBI Taxonomy" id="1549639"/>
    <lineage>
        <taxon>Bacteria</taxon>
        <taxon>Pseudomonadati</taxon>
        <taxon>Bacteroidota</taxon>
        <taxon>Cytophagia</taxon>
        <taxon>Cytophagales</taxon>
        <taxon>Hymenobacteraceae</taxon>
        <taxon>Rufibacter</taxon>
    </lineage>
</organism>
<name>A0A839GTC1_9BACT</name>
<proteinExistence type="predicted"/>
<evidence type="ECO:0000313" key="2">
    <source>
        <dbReference type="Proteomes" id="UP000563094"/>
    </source>
</evidence>
<dbReference type="RefSeq" id="WP_066833018.1">
    <property type="nucleotide sequence ID" value="NZ_JACJIQ010000008.1"/>
</dbReference>
<dbReference type="InterPro" id="IPR005651">
    <property type="entry name" value="Trm112-like"/>
</dbReference>
<gene>
    <name evidence="1" type="ORF">FHS90_002376</name>
</gene>